<comment type="caution">
    <text evidence="1">The sequence shown here is derived from an EMBL/GenBank/DDBJ whole genome shotgun (WGS) entry which is preliminary data.</text>
</comment>
<accession>A0ABT1N6F4</accession>
<evidence type="ECO:0000313" key="1">
    <source>
        <dbReference type="EMBL" id="MCQ1059291.1"/>
    </source>
</evidence>
<sequence length="173" mass="20184">MKALNTLCLAVGALGLSGCQLTNQEHISHSFDDPVSIHDYQLPIYPDGMTLISNYRQRRNQDVWYWSELENKTYQRGENLIIQIVTNQPIEAPPAQFAFSLPNKAPERKYNDIGPYQRWVNVMPNGDKCTYAQQHTRKIEKWLSVFIHYCTPENQDGLTWLDDLKPSFYLQEF</sequence>
<dbReference type="RefSeq" id="WP_255043326.1">
    <property type="nucleotide sequence ID" value="NZ_JANEYT010000033.1"/>
</dbReference>
<gene>
    <name evidence="1" type="ORF">NHN17_14655</name>
</gene>
<name>A0ABT1N6F4_9GAMM</name>
<dbReference type="Proteomes" id="UP001524460">
    <property type="component" value="Unassembled WGS sequence"/>
</dbReference>
<organism evidence="1 2">
    <name type="scientific">Photobacterium pectinilyticum</name>
    <dbReference type="NCBI Taxonomy" id="2906793"/>
    <lineage>
        <taxon>Bacteria</taxon>
        <taxon>Pseudomonadati</taxon>
        <taxon>Pseudomonadota</taxon>
        <taxon>Gammaproteobacteria</taxon>
        <taxon>Vibrionales</taxon>
        <taxon>Vibrionaceae</taxon>
        <taxon>Photobacterium</taxon>
    </lineage>
</organism>
<dbReference type="PROSITE" id="PS51257">
    <property type="entry name" value="PROKAR_LIPOPROTEIN"/>
    <property type="match status" value="1"/>
</dbReference>
<keyword evidence="2" id="KW-1185">Reference proteome</keyword>
<reference evidence="1 2" key="1">
    <citation type="submission" date="2022-07" db="EMBL/GenBank/DDBJ databases">
        <title>Photobacterium pectinilyticum sp. nov., a marine bacterium isolated from surface seawater of Qingdao offshore.</title>
        <authorList>
            <person name="Wang X."/>
        </authorList>
    </citation>
    <scope>NUCLEOTIDE SEQUENCE [LARGE SCALE GENOMIC DNA]</scope>
    <source>
        <strain evidence="1 2">ZSDE20</strain>
    </source>
</reference>
<dbReference type="EMBL" id="JANEYT010000033">
    <property type="protein sequence ID" value="MCQ1059291.1"/>
    <property type="molecule type" value="Genomic_DNA"/>
</dbReference>
<protein>
    <recommendedName>
        <fullName evidence="3">Lipoprotein</fullName>
    </recommendedName>
</protein>
<proteinExistence type="predicted"/>
<evidence type="ECO:0008006" key="3">
    <source>
        <dbReference type="Google" id="ProtNLM"/>
    </source>
</evidence>
<evidence type="ECO:0000313" key="2">
    <source>
        <dbReference type="Proteomes" id="UP001524460"/>
    </source>
</evidence>